<dbReference type="EMBL" id="KB933183">
    <property type="protein sequence ID" value="EON98936.1"/>
    <property type="molecule type" value="Genomic_DNA"/>
</dbReference>
<dbReference type="RefSeq" id="XP_007916269.1">
    <property type="nucleotide sequence ID" value="XM_007918078.1"/>
</dbReference>
<proteinExistence type="predicted"/>
<sequence length="119" mass="12998">MDDFVNWDNADPATGMVGLDLMPPQTTMTNDDPNHNLDLALANVDGDDFSFWALEHFEANNVALDNMLALPDPLNVNELQVETPGAPCAHCQTGGFSCKRIQEANFTAPHLQTSKEPQS</sequence>
<organism evidence="1 2">
    <name type="scientific">Phaeoacremonium minimum (strain UCR-PA7)</name>
    <name type="common">Esca disease fungus</name>
    <name type="synonym">Togninia minima</name>
    <dbReference type="NCBI Taxonomy" id="1286976"/>
    <lineage>
        <taxon>Eukaryota</taxon>
        <taxon>Fungi</taxon>
        <taxon>Dikarya</taxon>
        <taxon>Ascomycota</taxon>
        <taxon>Pezizomycotina</taxon>
        <taxon>Sordariomycetes</taxon>
        <taxon>Sordariomycetidae</taxon>
        <taxon>Togniniales</taxon>
        <taxon>Togniniaceae</taxon>
        <taxon>Phaeoacremonium</taxon>
    </lineage>
</organism>
<dbReference type="KEGG" id="tmn:UCRPA7_5531"/>
<dbReference type="HOGENOM" id="CLU_2063115_0_0_1"/>
<dbReference type="GeneID" id="19326097"/>
<keyword evidence="2" id="KW-1185">Reference proteome</keyword>
<protein>
    <submittedName>
        <fullName evidence="1">Putative c2h2 transcription factor protein</fullName>
    </submittedName>
</protein>
<dbReference type="Proteomes" id="UP000014074">
    <property type="component" value="Unassembled WGS sequence"/>
</dbReference>
<accession>R8BI01</accession>
<evidence type="ECO:0000313" key="1">
    <source>
        <dbReference type="EMBL" id="EON98936.1"/>
    </source>
</evidence>
<reference evidence="2" key="1">
    <citation type="journal article" date="2013" name="Genome Announc.">
        <title>Draft genome sequence of the ascomycete Phaeoacremonium aleophilum strain UCR-PA7, a causal agent of the esca disease complex in grapevines.</title>
        <authorList>
            <person name="Blanco-Ulate B."/>
            <person name="Rolshausen P."/>
            <person name="Cantu D."/>
        </authorList>
    </citation>
    <scope>NUCLEOTIDE SEQUENCE [LARGE SCALE GENOMIC DNA]</scope>
    <source>
        <strain evidence="2">UCR-PA7</strain>
    </source>
</reference>
<dbReference type="OrthoDB" id="10056939at2759"/>
<name>R8BI01_PHAM7</name>
<dbReference type="AlphaFoldDB" id="R8BI01"/>
<gene>
    <name evidence="1" type="ORF">UCRPA7_5531</name>
</gene>
<evidence type="ECO:0000313" key="2">
    <source>
        <dbReference type="Proteomes" id="UP000014074"/>
    </source>
</evidence>